<accession>A0A392W9W0</accession>
<proteinExistence type="predicted"/>
<dbReference type="EMBL" id="LXQA011418441">
    <property type="protein sequence ID" value="MCI96569.1"/>
    <property type="molecule type" value="Genomic_DNA"/>
</dbReference>
<dbReference type="AlphaFoldDB" id="A0A392W9W0"/>
<reference evidence="1 2" key="1">
    <citation type="journal article" date="2018" name="Front. Plant Sci.">
        <title>Red Clover (Trifolium pratense) and Zigzag Clover (T. medium) - A Picture of Genomic Similarities and Differences.</title>
        <authorList>
            <person name="Dluhosova J."/>
            <person name="Istvanek J."/>
            <person name="Nedelnik J."/>
            <person name="Repkova J."/>
        </authorList>
    </citation>
    <scope>NUCLEOTIDE SEQUENCE [LARGE SCALE GENOMIC DNA]</scope>
    <source>
        <strain evidence="2">cv. 10/8</strain>
        <tissue evidence="1">Leaf</tissue>
    </source>
</reference>
<dbReference type="Proteomes" id="UP000265520">
    <property type="component" value="Unassembled WGS sequence"/>
</dbReference>
<keyword evidence="2" id="KW-1185">Reference proteome</keyword>
<evidence type="ECO:0000313" key="1">
    <source>
        <dbReference type="EMBL" id="MCI96569.1"/>
    </source>
</evidence>
<evidence type="ECO:0000313" key="2">
    <source>
        <dbReference type="Proteomes" id="UP000265520"/>
    </source>
</evidence>
<name>A0A392W9W0_9FABA</name>
<protein>
    <submittedName>
        <fullName evidence="1">Uncharacterized protein</fullName>
    </submittedName>
</protein>
<feature type="non-terminal residue" evidence="1">
    <location>
        <position position="1"/>
    </location>
</feature>
<comment type="caution">
    <text evidence="1">The sequence shown here is derived from an EMBL/GenBank/DDBJ whole genome shotgun (WGS) entry which is preliminary data.</text>
</comment>
<organism evidence="1 2">
    <name type="scientific">Trifolium medium</name>
    <dbReference type="NCBI Taxonomy" id="97028"/>
    <lineage>
        <taxon>Eukaryota</taxon>
        <taxon>Viridiplantae</taxon>
        <taxon>Streptophyta</taxon>
        <taxon>Embryophyta</taxon>
        <taxon>Tracheophyta</taxon>
        <taxon>Spermatophyta</taxon>
        <taxon>Magnoliopsida</taxon>
        <taxon>eudicotyledons</taxon>
        <taxon>Gunneridae</taxon>
        <taxon>Pentapetalae</taxon>
        <taxon>rosids</taxon>
        <taxon>fabids</taxon>
        <taxon>Fabales</taxon>
        <taxon>Fabaceae</taxon>
        <taxon>Papilionoideae</taxon>
        <taxon>50 kb inversion clade</taxon>
        <taxon>NPAAA clade</taxon>
        <taxon>Hologalegina</taxon>
        <taxon>IRL clade</taxon>
        <taxon>Trifolieae</taxon>
        <taxon>Trifolium</taxon>
    </lineage>
</organism>
<sequence>PPDPACLSLSIGINTCETVWESLWKQLMICP</sequence>